<dbReference type="InterPro" id="IPR003731">
    <property type="entry name" value="Di-Nase_FeMo-co_biosynth"/>
</dbReference>
<dbReference type="Proteomes" id="UP000749311">
    <property type="component" value="Unassembled WGS sequence"/>
</dbReference>
<accession>A0ABX0SF96</accession>
<feature type="domain" description="Dinitrogenase iron-molybdenum cofactor biosynthesis" evidence="1">
    <location>
        <begin position="12"/>
        <end position="116"/>
    </location>
</feature>
<dbReference type="SUPFAM" id="SSF53146">
    <property type="entry name" value="Nitrogenase accessory factor-like"/>
    <property type="match status" value="1"/>
</dbReference>
<name>A0ABX0SF96_9ACTN</name>
<dbReference type="InterPro" id="IPR036105">
    <property type="entry name" value="DiNase_FeMo-co_biosyn_sf"/>
</dbReference>
<evidence type="ECO:0000313" key="2">
    <source>
        <dbReference type="EMBL" id="NIH57065.1"/>
    </source>
</evidence>
<keyword evidence="3" id="KW-1185">Reference proteome</keyword>
<proteinExistence type="predicted"/>
<reference evidence="2 3" key="1">
    <citation type="submission" date="2020-02" db="EMBL/GenBank/DDBJ databases">
        <title>Sequencing the genomes of 1000 actinobacteria strains.</title>
        <authorList>
            <person name="Klenk H.-P."/>
        </authorList>
    </citation>
    <scope>NUCLEOTIDE SEQUENCE [LARGE SCALE GENOMIC DNA]</scope>
    <source>
        <strain evidence="2 3">DSM 19609</strain>
    </source>
</reference>
<organism evidence="2 3">
    <name type="scientific">Brooklawnia cerclae</name>
    <dbReference type="NCBI Taxonomy" id="349934"/>
    <lineage>
        <taxon>Bacteria</taxon>
        <taxon>Bacillati</taxon>
        <taxon>Actinomycetota</taxon>
        <taxon>Actinomycetes</taxon>
        <taxon>Propionibacteriales</taxon>
        <taxon>Propionibacteriaceae</taxon>
        <taxon>Brooklawnia</taxon>
    </lineage>
</organism>
<dbReference type="EMBL" id="JAAMOZ010000001">
    <property type="protein sequence ID" value="NIH57065.1"/>
    <property type="molecule type" value="Genomic_DNA"/>
</dbReference>
<evidence type="ECO:0000259" key="1">
    <source>
        <dbReference type="Pfam" id="PF02579"/>
    </source>
</evidence>
<comment type="caution">
    <text evidence="2">The sequence shown here is derived from an EMBL/GenBank/DDBJ whole genome shotgun (WGS) entry which is preliminary data.</text>
</comment>
<gene>
    <name evidence="2" type="ORF">FB473_001710</name>
</gene>
<dbReference type="Pfam" id="PF02579">
    <property type="entry name" value="Nitro_FeMo-Co"/>
    <property type="match status" value="1"/>
</dbReference>
<dbReference type="Gene3D" id="3.30.420.130">
    <property type="entry name" value="Dinitrogenase iron-molybdenum cofactor biosynthesis domain"/>
    <property type="match status" value="1"/>
</dbReference>
<dbReference type="RefSeq" id="WP_167166479.1">
    <property type="nucleotide sequence ID" value="NZ_BAAAOO010000011.1"/>
</dbReference>
<protein>
    <recommendedName>
        <fullName evidence="1">Dinitrogenase iron-molybdenum cofactor biosynthesis domain-containing protein</fullName>
    </recommendedName>
</protein>
<sequence>MEYRIAVASSDGIHIDQHFAEVSDFLVLVVDSDRGETRTEGRRRAPAVDAAEGETGRSVTCIGTDIERLGRTGELLADCRYLLTVAIGRKPQAVLLRHGIDTLETDGTLDAVIPQLNKYVVGRSHARAARACCPDA</sequence>
<evidence type="ECO:0000313" key="3">
    <source>
        <dbReference type="Proteomes" id="UP000749311"/>
    </source>
</evidence>